<dbReference type="PANTHER" id="PTHR43566">
    <property type="entry name" value="CONSERVED PROTEIN"/>
    <property type="match status" value="1"/>
</dbReference>
<feature type="domain" description="AAA" evidence="1">
    <location>
        <begin position="22"/>
        <end position="133"/>
    </location>
</feature>
<gene>
    <name evidence="3" type="ORF">B7R21_17045</name>
</gene>
<dbReference type="OrthoDB" id="128089at2"/>
<dbReference type="Pfam" id="PF13173">
    <property type="entry name" value="AAA_14"/>
    <property type="match status" value="1"/>
</dbReference>
<comment type="caution">
    <text evidence="3">The sequence shown here is derived from an EMBL/GenBank/DDBJ whole genome shotgun (WGS) entry which is preliminary data.</text>
</comment>
<dbReference type="Pfam" id="PF13635">
    <property type="entry name" value="DUF4143"/>
    <property type="match status" value="1"/>
</dbReference>
<accession>A0A3E0VDS4</accession>
<dbReference type="AlphaFoldDB" id="A0A3E0VDS4"/>
<sequence>MVEYRSRIADAELFDLRQAVGAVLVEGPKACGKTATASRVASTVFSMDQDPTARASLELNPEFLFKRTTPILFDEWQVAPDLWNSVRHAVDTAGRERGMFLLTGSATPRDDVDRHSGAGRFGILQMRPMSLFETGHSNGEVSLERLLGGAVQPGGDSGLTVPELMERIVIGGWPDLLDSDETAARRWLSGYLRQVIDVDIPSFVGRRDPRTLNRVIASLGRFVAHSPATRAIAADAGGDRGPIAPATIYSHLDALERLRLLDNSEAWQPHMRSRARLRATMTRYFVDPSIGTAALGVSSVDLLNDLEAAGYHFEALVVRDLRIYAQSLGGRIDTWRDEDGNEVDAIITFSGGRWAAVEIKMGQRDVDKAAASLLNFAQRIDTGRQGEPVALIVITATGSAGRRPDGVHVVPITALRP</sequence>
<evidence type="ECO:0000259" key="2">
    <source>
        <dbReference type="Pfam" id="PF13635"/>
    </source>
</evidence>
<dbReference type="RefSeq" id="WP_116284456.1">
    <property type="nucleotide sequence ID" value="NZ_NBXA01000032.1"/>
</dbReference>
<evidence type="ECO:0000259" key="1">
    <source>
        <dbReference type="Pfam" id="PF13173"/>
    </source>
</evidence>
<name>A0A3E0VDS4_9MICO</name>
<evidence type="ECO:0000313" key="4">
    <source>
        <dbReference type="Proteomes" id="UP000256709"/>
    </source>
</evidence>
<organism evidence="3 4">
    <name type="scientific">Subtercola boreus</name>
    <dbReference type="NCBI Taxonomy" id="120213"/>
    <lineage>
        <taxon>Bacteria</taxon>
        <taxon>Bacillati</taxon>
        <taxon>Actinomycetota</taxon>
        <taxon>Actinomycetes</taxon>
        <taxon>Micrococcales</taxon>
        <taxon>Microbacteriaceae</taxon>
        <taxon>Subtercola</taxon>
    </lineage>
</organism>
<dbReference type="PANTHER" id="PTHR43566:SF2">
    <property type="entry name" value="DUF4143 DOMAIN-CONTAINING PROTEIN"/>
    <property type="match status" value="1"/>
</dbReference>
<dbReference type="InterPro" id="IPR041682">
    <property type="entry name" value="AAA_14"/>
</dbReference>
<dbReference type="InterPro" id="IPR025420">
    <property type="entry name" value="DUF4143"/>
</dbReference>
<proteinExistence type="predicted"/>
<dbReference type="EMBL" id="NBXA01000032">
    <property type="protein sequence ID" value="RFA07027.1"/>
    <property type="molecule type" value="Genomic_DNA"/>
</dbReference>
<reference evidence="3 4" key="1">
    <citation type="submission" date="2017-04" db="EMBL/GenBank/DDBJ databases">
        <title>Comparative genome analysis of Subtercola boreus.</title>
        <authorList>
            <person name="Cho Y.-J."/>
            <person name="Cho A."/>
            <person name="Kim O.-S."/>
            <person name="Lee J.-I."/>
        </authorList>
    </citation>
    <scope>NUCLEOTIDE SEQUENCE [LARGE SCALE GENOMIC DNA]</scope>
    <source>
        <strain evidence="3 4">P27444</strain>
    </source>
</reference>
<feature type="domain" description="DUF4143" evidence="2">
    <location>
        <begin position="199"/>
        <end position="361"/>
    </location>
</feature>
<dbReference type="Proteomes" id="UP000256709">
    <property type="component" value="Unassembled WGS sequence"/>
</dbReference>
<protein>
    <submittedName>
        <fullName evidence="3">AAA+ family ATPase</fullName>
    </submittedName>
</protein>
<evidence type="ECO:0000313" key="3">
    <source>
        <dbReference type="EMBL" id="RFA07027.1"/>
    </source>
</evidence>